<evidence type="ECO:0000259" key="8">
    <source>
        <dbReference type="Pfam" id="PF00432"/>
    </source>
</evidence>
<proteinExistence type="inferred from homology"/>
<evidence type="ECO:0000256" key="1">
    <source>
        <dbReference type="ARBA" id="ARBA00001947"/>
    </source>
</evidence>
<gene>
    <name evidence="9" type="ORF">QBC34DRAFT_413896</name>
</gene>
<sequence length="473" mass="51780">MSTDEGPSLDIERHLRYWKMCLRSPLPNIYLSNEGNRMALAYFIVNAINILTPAASPPQNSDITPPQPLIPPEDRAKLRKWVLSHQHPGGGFSGSISLVFPLQEYDEWDFETESRSLEESGLASIAATLFALQLLALLADDESAGQAFKGVDRKKTLAWLKMLQREDGSFGEALRRLPNQGWFIAGGYDMRYCYIAAAIRWILRGDVEEGDPRWVEDIDVEGLVGYIRRSQTYDGGFAGSSSEEPHAGYAYCAVGALALLDRPLEVSGAFHDSQTLRSGIRDMPGLIHWLSFRQFVYIEPSTGDGDSDEDDAVNFTLPASLSSLTLAENQRFVGVNGRCNKAADTCYSWWVGASLATLGREELISREPLRRFLLEKMQHRIGGFGKTPGSPPDVYHACFGLASLGVLGEDGLNQVDSSLAVPFETVKRIEQARRELLDGLGGNGGAMSLSQNAVDMGVSLRGGKPDWLTGGGG</sequence>
<comment type="cofactor">
    <cofactor evidence="1">
        <name>Zn(2+)</name>
        <dbReference type="ChEBI" id="CHEBI:29105"/>
    </cofactor>
</comment>
<comment type="similarity">
    <text evidence="2">Belongs to the protein prenyltransferase subunit beta family.</text>
</comment>
<protein>
    <submittedName>
        <fullName evidence="9">Terpenoid cyclases/protein prenyltransferase alpha-alpha toroid</fullName>
    </submittedName>
</protein>
<evidence type="ECO:0000256" key="7">
    <source>
        <dbReference type="ARBA" id="ARBA00022833"/>
    </source>
</evidence>
<evidence type="ECO:0000256" key="4">
    <source>
        <dbReference type="ARBA" id="ARBA00022679"/>
    </source>
</evidence>
<evidence type="ECO:0000256" key="2">
    <source>
        <dbReference type="ARBA" id="ARBA00010497"/>
    </source>
</evidence>
<accession>A0AAV9GB42</accession>
<dbReference type="InterPro" id="IPR001330">
    <property type="entry name" value="Prenyltrans"/>
</dbReference>
<dbReference type="PANTHER" id="PTHR11774:SF4">
    <property type="entry name" value="GERANYLGERANYL TRANSFERASE TYPE-1 SUBUNIT BETA"/>
    <property type="match status" value="1"/>
</dbReference>
<name>A0AAV9GB42_9PEZI</name>
<dbReference type="GO" id="GO:0004662">
    <property type="term" value="F:CAAX-protein geranylgeranyltransferase activity"/>
    <property type="evidence" value="ECO:0007669"/>
    <property type="project" value="TreeGrafter"/>
</dbReference>
<evidence type="ECO:0000256" key="5">
    <source>
        <dbReference type="ARBA" id="ARBA00022723"/>
    </source>
</evidence>
<keyword evidence="5" id="KW-0479">Metal-binding</keyword>
<evidence type="ECO:0000313" key="10">
    <source>
        <dbReference type="Proteomes" id="UP001321760"/>
    </source>
</evidence>
<keyword evidence="3" id="KW-0637">Prenyltransferase</keyword>
<dbReference type="EMBL" id="MU865969">
    <property type="protein sequence ID" value="KAK4445092.1"/>
    <property type="molecule type" value="Genomic_DNA"/>
</dbReference>
<dbReference type="InterPro" id="IPR008930">
    <property type="entry name" value="Terpenoid_cyclase/PrenylTrfase"/>
</dbReference>
<keyword evidence="4" id="KW-0808">Transferase</keyword>
<evidence type="ECO:0000313" key="9">
    <source>
        <dbReference type="EMBL" id="KAK4445092.1"/>
    </source>
</evidence>
<dbReference type="PANTHER" id="PTHR11774">
    <property type="entry name" value="GERANYLGERANYL TRANSFERASE TYPE BETA SUBUNIT"/>
    <property type="match status" value="1"/>
</dbReference>
<keyword evidence="10" id="KW-1185">Reference proteome</keyword>
<dbReference type="Proteomes" id="UP001321760">
    <property type="component" value="Unassembled WGS sequence"/>
</dbReference>
<feature type="domain" description="Prenyltransferase alpha-alpha toroid" evidence="8">
    <location>
        <begin position="9"/>
        <end position="420"/>
    </location>
</feature>
<reference evidence="9" key="1">
    <citation type="journal article" date="2023" name="Mol. Phylogenet. Evol.">
        <title>Genome-scale phylogeny and comparative genomics of the fungal order Sordariales.</title>
        <authorList>
            <person name="Hensen N."/>
            <person name="Bonometti L."/>
            <person name="Westerberg I."/>
            <person name="Brannstrom I.O."/>
            <person name="Guillou S."/>
            <person name="Cros-Aarteil S."/>
            <person name="Calhoun S."/>
            <person name="Haridas S."/>
            <person name="Kuo A."/>
            <person name="Mondo S."/>
            <person name="Pangilinan J."/>
            <person name="Riley R."/>
            <person name="LaButti K."/>
            <person name="Andreopoulos B."/>
            <person name="Lipzen A."/>
            <person name="Chen C."/>
            <person name="Yan M."/>
            <person name="Daum C."/>
            <person name="Ng V."/>
            <person name="Clum A."/>
            <person name="Steindorff A."/>
            <person name="Ohm R.A."/>
            <person name="Martin F."/>
            <person name="Silar P."/>
            <person name="Natvig D.O."/>
            <person name="Lalanne C."/>
            <person name="Gautier V."/>
            <person name="Ament-Velasquez S.L."/>
            <person name="Kruys A."/>
            <person name="Hutchinson M.I."/>
            <person name="Powell A.J."/>
            <person name="Barry K."/>
            <person name="Miller A.N."/>
            <person name="Grigoriev I.V."/>
            <person name="Debuchy R."/>
            <person name="Gladieux P."/>
            <person name="Hiltunen Thoren M."/>
            <person name="Johannesson H."/>
        </authorList>
    </citation>
    <scope>NUCLEOTIDE SEQUENCE</scope>
    <source>
        <strain evidence="9">PSN243</strain>
    </source>
</reference>
<dbReference type="InterPro" id="IPR045089">
    <property type="entry name" value="PGGT1B-like"/>
</dbReference>
<dbReference type="SUPFAM" id="SSF48239">
    <property type="entry name" value="Terpenoid cyclases/Protein prenyltransferases"/>
    <property type="match status" value="1"/>
</dbReference>
<dbReference type="Pfam" id="PF00432">
    <property type="entry name" value="Prenyltrans"/>
    <property type="match status" value="1"/>
</dbReference>
<organism evidence="9 10">
    <name type="scientific">Podospora aff. communis PSN243</name>
    <dbReference type="NCBI Taxonomy" id="3040156"/>
    <lineage>
        <taxon>Eukaryota</taxon>
        <taxon>Fungi</taxon>
        <taxon>Dikarya</taxon>
        <taxon>Ascomycota</taxon>
        <taxon>Pezizomycotina</taxon>
        <taxon>Sordariomycetes</taxon>
        <taxon>Sordariomycetidae</taxon>
        <taxon>Sordariales</taxon>
        <taxon>Podosporaceae</taxon>
        <taxon>Podospora</taxon>
    </lineage>
</organism>
<dbReference type="GO" id="GO:0046872">
    <property type="term" value="F:metal ion binding"/>
    <property type="evidence" value="ECO:0007669"/>
    <property type="project" value="UniProtKB-KW"/>
</dbReference>
<keyword evidence="6" id="KW-0677">Repeat</keyword>
<reference evidence="9" key="2">
    <citation type="submission" date="2023-05" db="EMBL/GenBank/DDBJ databases">
        <authorList>
            <consortium name="Lawrence Berkeley National Laboratory"/>
            <person name="Steindorff A."/>
            <person name="Hensen N."/>
            <person name="Bonometti L."/>
            <person name="Westerberg I."/>
            <person name="Brannstrom I.O."/>
            <person name="Guillou S."/>
            <person name="Cros-Aarteil S."/>
            <person name="Calhoun S."/>
            <person name="Haridas S."/>
            <person name="Kuo A."/>
            <person name="Mondo S."/>
            <person name="Pangilinan J."/>
            <person name="Riley R."/>
            <person name="Labutti K."/>
            <person name="Andreopoulos B."/>
            <person name="Lipzen A."/>
            <person name="Chen C."/>
            <person name="Yanf M."/>
            <person name="Daum C."/>
            <person name="Ng V."/>
            <person name="Clum A."/>
            <person name="Ohm R."/>
            <person name="Martin F."/>
            <person name="Silar P."/>
            <person name="Natvig D."/>
            <person name="Lalanne C."/>
            <person name="Gautier V."/>
            <person name="Ament-Velasquez S.L."/>
            <person name="Kruys A."/>
            <person name="Hutchinson M.I."/>
            <person name="Powell A.J."/>
            <person name="Barry K."/>
            <person name="Miller A.N."/>
            <person name="Grigoriev I.V."/>
            <person name="Debuchy R."/>
            <person name="Gladieux P."/>
            <person name="Thoren M.H."/>
            <person name="Johannesson H."/>
        </authorList>
    </citation>
    <scope>NUCLEOTIDE SEQUENCE</scope>
    <source>
        <strain evidence="9">PSN243</strain>
    </source>
</reference>
<dbReference type="AlphaFoldDB" id="A0AAV9GB42"/>
<evidence type="ECO:0000256" key="6">
    <source>
        <dbReference type="ARBA" id="ARBA00022737"/>
    </source>
</evidence>
<dbReference type="Gene3D" id="1.50.10.20">
    <property type="match status" value="1"/>
</dbReference>
<dbReference type="GO" id="GO:0005953">
    <property type="term" value="C:CAAX-protein geranylgeranyltransferase complex"/>
    <property type="evidence" value="ECO:0007669"/>
    <property type="project" value="TreeGrafter"/>
</dbReference>
<comment type="caution">
    <text evidence="9">The sequence shown here is derived from an EMBL/GenBank/DDBJ whole genome shotgun (WGS) entry which is preliminary data.</text>
</comment>
<keyword evidence="7" id="KW-0862">Zinc</keyword>
<evidence type="ECO:0000256" key="3">
    <source>
        <dbReference type="ARBA" id="ARBA00022602"/>
    </source>
</evidence>